<dbReference type="Pfam" id="PF00437">
    <property type="entry name" value="T2SSE"/>
    <property type="match status" value="1"/>
</dbReference>
<name>B4VUR7_9CYAN</name>
<feature type="domain" description="Bacterial type II secretion system protein E" evidence="2">
    <location>
        <begin position="570"/>
        <end position="681"/>
    </location>
</feature>
<dbReference type="SUPFAM" id="SSF160246">
    <property type="entry name" value="EspE N-terminal domain-like"/>
    <property type="match status" value="1"/>
</dbReference>
<dbReference type="InterPro" id="IPR011935">
    <property type="entry name" value="CHP02231"/>
</dbReference>
<evidence type="ECO:0000313" key="7">
    <source>
        <dbReference type="Proteomes" id="UP000003835"/>
    </source>
</evidence>
<organism evidence="6 7">
    <name type="scientific">Coleofasciculus chthonoplastes PCC 7420</name>
    <dbReference type="NCBI Taxonomy" id="118168"/>
    <lineage>
        <taxon>Bacteria</taxon>
        <taxon>Bacillati</taxon>
        <taxon>Cyanobacteriota</taxon>
        <taxon>Cyanophyceae</taxon>
        <taxon>Coleofasciculales</taxon>
        <taxon>Coleofasciculaceae</taxon>
        <taxon>Coleofasciculus</taxon>
    </lineage>
</organism>
<comment type="similarity">
    <text evidence="1">Belongs to the GSP E family.</text>
</comment>
<evidence type="ECO:0000259" key="4">
    <source>
        <dbReference type="Pfam" id="PF13598"/>
    </source>
</evidence>
<dbReference type="Proteomes" id="UP000003835">
    <property type="component" value="Unassembled WGS sequence"/>
</dbReference>
<dbReference type="Gene3D" id="3.30.450.90">
    <property type="match status" value="1"/>
</dbReference>
<dbReference type="PANTHER" id="PTHR31005:SF8">
    <property type="entry name" value="DUF4139 DOMAIN-CONTAINING PROTEIN"/>
    <property type="match status" value="1"/>
</dbReference>
<dbReference type="SUPFAM" id="SSF52540">
    <property type="entry name" value="P-loop containing nucleoside triphosphate hydrolases"/>
    <property type="match status" value="1"/>
</dbReference>
<proteinExistence type="inferred from homology"/>
<sequence length="985" mass="110837">MPNITQLASKIDKVKVYAAGATVSRIADLHLENGETPEQIEISGLPLALDDSSVRVQVEGNANLVIPTDIRISLAVPSHPELPNSPAEEQLHQAKAEVRRIQETIALIDNEISVLKQLHVPNQPKAEPGKAPPPSPLAARLAIANFQDEQIRSRIQERRETQNSLKEAKTHLDELLHKQKLASTAQQVKPHELRKTVIISLSYPAQVTVSQQRLIVEYFVPGARWTPTYLCRLESSTNTAAIAVRAFLCQRTGEDWSGVRLELSTANPMTWCELPELPSLRLGRTQPVPRKSGWRLPPVGATMLFADYDCQKPQVVTVSEQFQNLESSSIDVSSVQELNLGGKQTVRENLQKNRTSTPRAFTQPASKLSRSFYNRLLQLGYVDERQIEQARIESRKSGRPLTDVIEAITGRQLPPDLIRHYKKQQLFELKTIYGVESLDPELSEISGHQVKELIESLIPIDICSRYRLVPLFKNDGQPPSVLVAMVDPDNLDAQDDLNRILRPQGIGLRRMVITQEDYQNLINKYRDQKLAQEKEQEAANHIGISKDLDCLTPSDAPEETECDLGEVLNEGSAGIINFVNRILIKALQEGVSDIHIEPQEEYLRVRFRKDGVLRQAFDPLPKKIKNAVANRIKIMADLDINKRLLQSGQFQRLFQRRMVNLFVEIIPARYGQNIYMRVQKSAFGFSTGWIKNDLMTYNLMRLPGADDANQRGKLLLQNQQDVYLAILKQQQLVVTFNVLEIVKQAISTSQQCLSTPLPFGGISVREAAGSFDYAYPADGRVDVPSDGQFHSVALTSQSTNVNLRYVVVPREDTNVFRIVQLCNPLDAPLLSGSADIYVDGEYILSTTLPTVPAKGQVELGLGVEQGIKVARNTTYQEKRSSHLLVAFNELHHHLTIDIANRLANEARIEIRERIPVPQEGEKVDVELGKVSPQWQKYEQEERGEPIRGGYRWRIKIPSQQQAKLSAQYTIKTYADSEVIGGNRRE</sequence>
<feature type="domain" description="Type II secretion system protein GspE N-terminal" evidence="3">
    <location>
        <begin position="445"/>
        <end position="530"/>
    </location>
</feature>
<dbReference type="Pfam" id="PF13598">
    <property type="entry name" value="DUF4139"/>
    <property type="match status" value="2"/>
</dbReference>
<protein>
    <submittedName>
        <fullName evidence="6">GSPII_E N-terminal domain family</fullName>
    </submittedName>
</protein>
<keyword evidence="7" id="KW-1185">Reference proteome</keyword>
<dbReference type="RefSeq" id="WP_006102268.1">
    <property type="nucleotide sequence ID" value="NZ_DS989853.1"/>
</dbReference>
<dbReference type="Gene3D" id="3.30.300.160">
    <property type="entry name" value="Type II secretion system, protein E, N-terminal domain"/>
    <property type="match status" value="1"/>
</dbReference>
<feature type="domain" description="DUF4139" evidence="4">
    <location>
        <begin position="216"/>
        <end position="330"/>
    </location>
</feature>
<evidence type="ECO:0000313" key="6">
    <source>
        <dbReference type="EMBL" id="EDX74423.1"/>
    </source>
</evidence>
<evidence type="ECO:0000259" key="5">
    <source>
        <dbReference type="Pfam" id="PF13600"/>
    </source>
</evidence>
<dbReference type="AlphaFoldDB" id="B4VUR7"/>
<evidence type="ECO:0000259" key="3">
    <source>
        <dbReference type="Pfam" id="PF05157"/>
    </source>
</evidence>
<dbReference type="PANTHER" id="PTHR31005">
    <property type="entry name" value="DUF4139 DOMAIN-CONTAINING PROTEIN"/>
    <property type="match status" value="1"/>
</dbReference>
<feature type="domain" description="DUF4140" evidence="5">
    <location>
        <begin position="14"/>
        <end position="115"/>
    </location>
</feature>
<dbReference type="STRING" id="118168.MC7420_3947"/>
<dbReference type="InterPro" id="IPR001482">
    <property type="entry name" value="T2SS/T4SS_dom"/>
</dbReference>
<dbReference type="InterPro" id="IPR037257">
    <property type="entry name" value="T2SS_E_N_sf"/>
</dbReference>
<evidence type="ECO:0000256" key="1">
    <source>
        <dbReference type="ARBA" id="ARBA00006611"/>
    </source>
</evidence>
<dbReference type="eggNOG" id="COG2804">
    <property type="taxonomic scope" value="Bacteria"/>
</dbReference>
<dbReference type="HOGENOM" id="CLU_302631_0_0_3"/>
<gene>
    <name evidence="6" type="ORF">MC7420_3947</name>
</gene>
<dbReference type="InterPro" id="IPR037291">
    <property type="entry name" value="DUF4139"/>
</dbReference>
<dbReference type="eggNOG" id="COG5316">
    <property type="taxonomic scope" value="Bacteria"/>
</dbReference>
<dbReference type="NCBIfam" id="TIGR02231">
    <property type="entry name" value="mucoidy inhibitor MuiA family protein"/>
    <property type="match status" value="1"/>
</dbReference>
<dbReference type="InterPro" id="IPR007831">
    <property type="entry name" value="T2SS_GspE_N"/>
</dbReference>
<dbReference type="Pfam" id="PF05157">
    <property type="entry name" value="MshEN"/>
    <property type="match status" value="1"/>
</dbReference>
<accession>B4VUR7</accession>
<dbReference type="InterPro" id="IPR027417">
    <property type="entry name" value="P-loop_NTPase"/>
</dbReference>
<feature type="domain" description="DUF4139" evidence="4">
    <location>
        <begin position="762"/>
        <end position="971"/>
    </location>
</feature>
<dbReference type="OrthoDB" id="580912at2"/>
<evidence type="ECO:0000259" key="2">
    <source>
        <dbReference type="Pfam" id="PF00437"/>
    </source>
</evidence>
<dbReference type="InterPro" id="IPR025554">
    <property type="entry name" value="DUF4140"/>
</dbReference>
<dbReference type="EMBL" id="DS989853">
    <property type="protein sequence ID" value="EDX74423.1"/>
    <property type="molecule type" value="Genomic_DNA"/>
</dbReference>
<reference evidence="6 7" key="1">
    <citation type="submission" date="2008-07" db="EMBL/GenBank/DDBJ databases">
        <authorList>
            <person name="Tandeau de Marsac N."/>
            <person name="Ferriera S."/>
            <person name="Johnson J."/>
            <person name="Kravitz S."/>
            <person name="Beeson K."/>
            <person name="Sutton G."/>
            <person name="Rogers Y.-H."/>
            <person name="Friedman R."/>
            <person name="Frazier M."/>
            <person name="Venter J.C."/>
        </authorList>
    </citation>
    <scope>NUCLEOTIDE SEQUENCE [LARGE SCALE GENOMIC DNA]</scope>
    <source>
        <strain evidence="6 7">PCC 7420</strain>
    </source>
</reference>
<dbReference type="Pfam" id="PF13600">
    <property type="entry name" value="DUF4140"/>
    <property type="match status" value="1"/>
</dbReference>